<reference evidence="3" key="1">
    <citation type="journal article" date="2017" name="Genome Biol.">
        <title>Comparative genomics reveals high biological diversity and specific adaptations in the industrially and medically important fungal genus Aspergillus.</title>
        <authorList>
            <person name="de Vries R.P."/>
            <person name="Riley R."/>
            <person name="Wiebenga A."/>
            <person name="Aguilar-Osorio G."/>
            <person name="Amillis S."/>
            <person name="Uchima C.A."/>
            <person name="Anderluh G."/>
            <person name="Asadollahi M."/>
            <person name="Askin M."/>
            <person name="Barry K."/>
            <person name="Battaglia E."/>
            <person name="Bayram O."/>
            <person name="Benocci T."/>
            <person name="Braus-Stromeyer S.A."/>
            <person name="Caldana C."/>
            <person name="Canovas D."/>
            <person name="Cerqueira G.C."/>
            <person name="Chen F."/>
            <person name="Chen W."/>
            <person name="Choi C."/>
            <person name="Clum A."/>
            <person name="Dos Santos R.A."/>
            <person name="Damasio A.R."/>
            <person name="Diallinas G."/>
            <person name="Emri T."/>
            <person name="Fekete E."/>
            <person name="Flipphi M."/>
            <person name="Freyberg S."/>
            <person name="Gallo A."/>
            <person name="Gournas C."/>
            <person name="Habgood R."/>
            <person name="Hainaut M."/>
            <person name="Harispe M.L."/>
            <person name="Henrissat B."/>
            <person name="Hilden K.S."/>
            <person name="Hope R."/>
            <person name="Hossain A."/>
            <person name="Karabika E."/>
            <person name="Karaffa L."/>
            <person name="Karanyi Z."/>
            <person name="Krasevec N."/>
            <person name="Kuo A."/>
            <person name="Kusch H."/>
            <person name="LaButti K."/>
            <person name="Lagendijk E.L."/>
            <person name="Lapidus A."/>
            <person name="Levasseur A."/>
            <person name="Lindquist E."/>
            <person name="Lipzen A."/>
            <person name="Logrieco A.F."/>
            <person name="MacCabe A."/>
            <person name="Maekelae M.R."/>
            <person name="Malavazi I."/>
            <person name="Melin P."/>
            <person name="Meyer V."/>
            <person name="Mielnichuk N."/>
            <person name="Miskei M."/>
            <person name="Molnar A.P."/>
            <person name="Mule G."/>
            <person name="Ngan C.Y."/>
            <person name="Orejas M."/>
            <person name="Orosz E."/>
            <person name="Ouedraogo J.P."/>
            <person name="Overkamp K.M."/>
            <person name="Park H.-S."/>
            <person name="Perrone G."/>
            <person name="Piumi F."/>
            <person name="Punt P.J."/>
            <person name="Ram A.F."/>
            <person name="Ramon A."/>
            <person name="Rauscher S."/>
            <person name="Record E."/>
            <person name="Riano-Pachon D.M."/>
            <person name="Robert V."/>
            <person name="Roehrig J."/>
            <person name="Ruller R."/>
            <person name="Salamov A."/>
            <person name="Salih N.S."/>
            <person name="Samson R.A."/>
            <person name="Sandor E."/>
            <person name="Sanguinetti M."/>
            <person name="Schuetze T."/>
            <person name="Sepcic K."/>
            <person name="Shelest E."/>
            <person name="Sherlock G."/>
            <person name="Sophianopoulou V."/>
            <person name="Squina F.M."/>
            <person name="Sun H."/>
            <person name="Susca A."/>
            <person name="Todd R.B."/>
            <person name="Tsang A."/>
            <person name="Unkles S.E."/>
            <person name="van de Wiele N."/>
            <person name="van Rossen-Uffink D."/>
            <person name="Oliveira J.V."/>
            <person name="Vesth T.C."/>
            <person name="Visser J."/>
            <person name="Yu J.-H."/>
            <person name="Zhou M."/>
            <person name="Andersen M.R."/>
            <person name="Archer D.B."/>
            <person name="Baker S.E."/>
            <person name="Benoit I."/>
            <person name="Brakhage A.A."/>
            <person name="Braus G.H."/>
            <person name="Fischer R."/>
            <person name="Frisvad J.C."/>
            <person name="Goldman G.H."/>
            <person name="Houbraken J."/>
            <person name="Oakley B."/>
            <person name="Pocsi I."/>
            <person name="Scazzocchio C."/>
            <person name="Seiboth B."/>
            <person name="vanKuyk P.A."/>
            <person name="Wortman J."/>
            <person name="Dyer P.S."/>
            <person name="Grigoriev I.V."/>
        </authorList>
    </citation>
    <scope>NUCLEOTIDE SEQUENCE [LARGE SCALE GENOMIC DNA]</scope>
    <source>
        <strain evidence="3">CBS 506.65</strain>
    </source>
</reference>
<name>A0A1L9S534_9EURO</name>
<keyword evidence="3" id="KW-1185">Reference proteome</keyword>
<accession>A0A1L9S534</accession>
<dbReference type="EMBL" id="KV878363">
    <property type="protein sequence ID" value="OJJ42264.1"/>
    <property type="molecule type" value="Genomic_DNA"/>
</dbReference>
<organism evidence="2 3">
    <name type="scientific">Penicilliopsis zonata CBS 506.65</name>
    <dbReference type="NCBI Taxonomy" id="1073090"/>
    <lineage>
        <taxon>Eukaryota</taxon>
        <taxon>Fungi</taxon>
        <taxon>Dikarya</taxon>
        <taxon>Ascomycota</taxon>
        <taxon>Pezizomycotina</taxon>
        <taxon>Eurotiomycetes</taxon>
        <taxon>Eurotiomycetidae</taxon>
        <taxon>Eurotiales</taxon>
        <taxon>Aspergillaceae</taxon>
        <taxon>Penicilliopsis</taxon>
    </lineage>
</organism>
<dbReference type="VEuPathDB" id="FungiDB:ASPZODRAFT_105543"/>
<dbReference type="RefSeq" id="XP_022576774.1">
    <property type="nucleotide sequence ID" value="XM_022720906.1"/>
</dbReference>
<dbReference type="GeneID" id="34607371"/>
<dbReference type="InterPro" id="IPR054586">
    <property type="entry name" value="MACPF_1_fungal"/>
</dbReference>
<dbReference type="STRING" id="1073090.A0A1L9S534"/>
<evidence type="ECO:0000313" key="3">
    <source>
        <dbReference type="Proteomes" id="UP000184188"/>
    </source>
</evidence>
<proteinExistence type="predicted"/>
<sequence length="770" mass="84291">MASLVQNATTAASDATTAATTATTAAATDVTTAVTDATTTAATTTTVLSLGTEIDQFLTSLASESTQVLHVYSYNSQTRVIKETSCIPSKNLDASKMKLSDIRELLLSENILEPRLVWSAFCNQRGAKVLDTTKFQSYLDILNEKSSEVGEISEDNADTYRVYLKSEKVIDLELQSLFSRGMKATIDHQLPAAAQPKSPDMPTSFSHNIFLNPTTTFSIIHPADMSETHWSVVIRNNSLLNAYRVIGLGGSLGKVVERSMHTAFALKPRVFLNYQISATAASDSIPKKKQMLRIPRFRIEDDSYIEQFEKTKSVSRAIAQNSLSQLAAELAISGGAFGFSASLSASYSQDDSSSSSSSSSAETKEMTITYNFPRVVVDFDEDSLELSEECKFDLMAVDSVAAIDRFKDKYGRFYVTRVELGGRLHSSQESTSTSETAKADQAKSMRAAAALSFSSPYVQASANVSYAKSTSSSSEESSSASSNAVCWEAKGGDTLLCNDPPAWAYTVGSFYNWRAVKQSRVMSIEDAISSIPGYQGIKQKFATILKGQTATPSTTQVSVGFQIASPEGDMVFTVPTSSSDYAQEAFSYVNRTAVTDERIQFLHKLTTSISGATLLTMETNSVAANQKFYVNIENTSADDPKQVCQMSFYICKCLSYDGQLKFNHPYRIYTKNGDDYSWLSSSPAKSGYLILSFIWSGKVEEATRFRFLNATNLSSSDYIENGDPVFMVMMDREGGDIGNAEYFRLLNGRIGQNIEAPQGTSSCEYRFKYP</sequence>
<dbReference type="Proteomes" id="UP000184188">
    <property type="component" value="Unassembled WGS sequence"/>
</dbReference>
<evidence type="ECO:0000259" key="1">
    <source>
        <dbReference type="Pfam" id="PF22693"/>
    </source>
</evidence>
<gene>
    <name evidence="2" type="ORF">ASPZODRAFT_105543</name>
</gene>
<dbReference type="AlphaFoldDB" id="A0A1L9S534"/>
<evidence type="ECO:0000313" key="2">
    <source>
        <dbReference type="EMBL" id="OJJ42264.1"/>
    </source>
</evidence>
<dbReference type="OrthoDB" id="2562973at2759"/>
<dbReference type="Pfam" id="PF22693">
    <property type="entry name" value="MACPF_1"/>
    <property type="match status" value="1"/>
</dbReference>
<feature type="domain" description="MACPF-like" evidence="1">
    <location>
        <begin position="328"/>
        <end position="523"/>
    </location>
</feature>
<protein>
    <recommendedName>
        <fullName evidence="1">MACPF-like domain-containing protein</fullName>
    </recommendedName>
</protein>